<proteinExistence type="predicted"/>
<evidence type="ECO:0000313" key="1">
    <source>
        <dbReference type="EMBL" id="KAK7544642.1"/>
    </source>
</evidence>
<sequence>MRLTATDSPPPSSSNGPSPTACALLCAALLCSAPLRSIQYNPGTHCTISVDVTWARHDLDGWSSSSHVGRSNLLAHSHWADGVLCRAPHVPGTAPPSPTPPPVPGMRPLIAICRKCKCKCPPPLFARSHPPPTFLCDCNLSIMILPRPRVIAAANIPWPVCMIPSVSLCGPGRLQCTLSMTLPCRLLVLLDLAAPVRSVPNVGTSKRGAGSRPPNDVTGRVRFPMRWRLTNLDWGAAMAKFGSWPHVRSLIPDRIGRWRNGRAGERNCECHGLLNPNHCCQMLVRGK</sequence>
<dbReference type="EMBL" id="JBBPEH010000001">
    <property type="protein sequence ID" value="KAK7544642.1"/>
    <property type="molecule type" value="Genomic_DNA"/>
</dbReference>
<keyword evidence="2" id="KW-1185">Reference proteome</keyword>
<dbReference type="GeneID" id="92028036"/>
<accession>A0ABR1M9U1</accession>
<protein>
    <submittedName>
        <fullName evidence="1">Uncharacterized protein</fullName>
    </submittedName>
</protein>
<reference evidence="1 2" key="1">
    <citation type="submission" date="2024-04" db="EMBL/GenBank/DDBJ databases">
        <title>Phyllosticta paracitricarpa is synonymous to the EU quarantine fungus P. citricarpa based on phylogenomic analyses.</title>
        <authorList>
            <consortium name="Lawrence Berkeley National Laboratory"/>
            <person name="Van ingen-buijs V.A."/>
            <person name="Van westerhoven A.C."/>
            <person name="Haridas S."/>
            <person name="Skiadas P."/>
            <person name="Martin F."/>
            <person name="Groenewald J.Z."/>
            <person name="Crous P.W."/>
            <person name="Seidl M.F."/>
        </authorList>
    </citation>
    <scope>NUCLEOTIDE SEQUENCE [LARGE SCALE GENOMIC DNA]</scope>
    <source>
        <strain evidence="1 2">CPC 17464</strain>
    </source>
</reference>
<comment type="caution">
    <text evidence="1">The sequence shown here is derived from an EMBL/GenBank/DDBJ whole genome shotgun (WGS) entry which is preliminary data.</text>
</comment>
<evidence type="ECO:0000313" key="2">
    <source>
        <dbReference type="Proteomes" id="UP001360953"/>
    </source>
</evidence>
<dbReference type="RefSeq" id="XP_066659877.1">
    <property type="nucleotide sequence ID" value="XM_066795130.1"/>
</dbReference>
<dbReference type="Proteomes" id="UP001360953">
    <property type="component" value="Unassembled WGS sequence"/>
</dbReference>
<name>A0ABR1M9U1_9PEZI</name>
<organism evidence="1 2">
    <name type="scientific">Phyllosticta citribraziliensis</name>
    <dbReference type="NCBI Taxonomy" id="989973"/>
    <lineage>
        <taxon>Eukaryota</taxon>
        <taxon>Fungi</taxon>
        <taxon>Dikarya</taxon>
        <taxon>Ascomycota</taxon>
        <taxon>Pezizomycotina</taxon>
        <taxon>Dothideomycetes</taxon>
        <taxon>Dothideomycetes incertae sedis</taxon>
        <taxon>Botryosphaeriales</taxon>
        <taxon>Phyllostictaceae</taxon>
        <taxon>Phyllosticta</taxon>
    </lineage>
</organism>
<gene>
    <name evidence="1" type="ORF">J3D65DRAFT_28784</name>
</gene>